<dbReference type="Proteomes" id="UP000887564">
    <property type="component" value="Unplaced"/>
</dbReference>
<proteinExistence type="predicted"/>
<evidence type="ECO:0000313" key="3">
    <source>
        <dbReference type="WBParaSite" id="PEQ_0000152701-mRNA-1"/>
    </source>
</evidence>
<feature type="transmembrane region" description="Helical" evidence="1">
    <location>
        <begin position="15"/>
        <end position="32"/>
    </location>
</feature>
<keyword evidence="1" id="KW-0472">Membrane</keyword>
<reference evidence="3" key="1">
    <citation type="submission" date="2022-11" db="UniProtKB">
        <authorList>
            <consortium name="WormBaseParasite"/>
        </authorList>
    </citation>
    <scope>IDENTIFICATION</scope>
</reference>
<dbReference type="AlphaFoldDB" id="A0A914RIF4"/>
<keyword evidence="1" id="KW-0812">Transmembrane</keyword>
<accession>A0A914RIF4</accession>
<evidence type="ECO:0000256" key="1">
    <source>
        <dbReference type="SAM" id="Phobius"/>
    </source>
</evidence>
<evidence type="ECO:0000313" key="2">
    <source>
        <dbReference type="Proteomes" id="UP000887564"/>
    </source>
</evidence>
<keyword evidence="1" id="KW-1133">Transmembrane helix</keyword>
<sequence>MLSSLDNIPSNETRLFIDYLFPRLVIYFLVLYEPWGRRERHGLSFVVVWFLRQGARNLTEDLLGGSVVGEGEDNREREERLAKQEMRALHEAISAA</sequence>
<name>A0A914RIF4_PAREQ</name>
<protein>
    <submittedName>
        <fullName evidence="3">Uncharacterized protein</fullName>
    </submittedName>
</protein>
<dbReference type="WBParaSite" id="PEQ_0000152701-mRNA-1">
    <property type="protein sequence ID" value="PEQ_0000152701-mRNA-1"/>
    <property type="gene ID" value="PEQ_0000152701"/>
</dbReference>
<keyword evidence="2" id="KW-1185">Reference proteome</keyword>
<organism evidence="2 3">
    <name type="scientific">Parascaris equorum</name>
    <name type="common">Equine roundworm</name>
    <dbReference type="NCBI Taxonomy" id="6256"/>
    <lineage>
        <taxon>Eukaryota</taxon>
        <taxon>Metazoa</taxon>
        <taxon>Ecdysozoa</taxon>
        <taxon>Nematoda</taxon>
        <taxon>Chromadorea</taxon>
        <taxon>Rhabditida</taxon>
        <taxon>Spirurina</taxon>
        <taxon>Ascaridomorpha</taxon>
        <taxon>Ascaridoidea</taxon>
        <taxon>Ascarididae</taxon>
        <taxon>Parascaris</taxon>
    </lineage>
</organism>